<dbReference type="PANTHER" id="PTHR43649">
    <property type="entry name" value="ARABINOSE-BINDING PROTEIN-RELATED"/>
    <property type="match status" value="1"/>
</dbReference>
<dbReference type="InterPro" id="IPR050490">
    <property type="entry name" value="Bact_solute-bd_prot1"/>
</dbReference>
<dbReference type="InterPro" id="IPR006059">
    <property type="entry name" value="SBP"/>
</dbReference>
<dbReference type="SUPFAM" id="SSF53850">
    <property type="entry name" value="Periplasmic binding protein-like II"/>
    <property type="match status" value="1"/>
</dbReference>
<proteinExistence type="predicted"/>
<evidence type="ECO:0000313" key="2">
    <source>
        <dbReference type="Proteomes" id="UP000470470"/>
    </source>
</evidence>
<comment type="caution">
    <text evidence="1">The sequence shown here is derived from an EMBL/GenBank/DDBJ whole genome shotgun (WGS) entry which is preliminary data.</text>
</comment>
<dbReference type="AlphaFoldDB" id="A0A7K3WIS4"/>
<accession>A0A7K3WIS4</accession>
<dbReference type="Gene3D" id="3.40.190.10">
    <property type="entry name" value="Periplasmic binding protein-like II"/>
    <property type="match status" value="2"/>
</dbReference>
<dbReference type="Pfam" id="PF01547">
    <property type="entry name" value="SBP_bac_1"/>
    <property type="match status" value="1"/>
</dbReference>
<name>A0A7K3WIS4_9ACTN</name>
<dbReference type="PANTHER" id="PTHR43649:SF12">
    <property type="entry name" value="DIACETYLCHITOBIOSE BINDING PROTEIN DASA"/>
    <property type="match status" value="1"/>
</dbReference>
<protein>
    <submittedName>
        <fullName evidence="1">Sugar ABC transporter substrate-binding protein</fullName>
    </submittedName>
</protein>
<dbReference type="CDD" id="cd13585">
    <property type="entry name" value="PBP2_TMBP_like"/>
    <property type="match status" value="1"/>
</dbReference>
<dbReference type="PROSITE" id="PS51257">
    <property type="entry name" value="PROKAR_LIPOPROTEIN"/>
    <property type="match status" value="1"/>
</dbReference>
<dbReference type="EMBL" id="JAAGWK010000034">
    <property type="protein sequence ID" value="NEL56337.1"/>
    <property type="molecule type" value="Genomic_DNA"/>
</dbReference>
<reference evidence="1 2" key="1">
    <citation type="submission" date="2020-02" db="EMBL/GenBank/DDBJ databases">
        <title>The whole genome sequence of CPCC 205119.</title>
        <authorList>
            <person name="Jiang Z."/>
        </authorList>
    </citation>
    <scope>NUCLEOTIDE SEQUENCE [LARGE SCALE GENOMIC DNA]</scope>
    <source>
        <strain evidence="1 2">CPCC 205119</strain>
    </source>
</reference>
<sequence>MPVTRAPWRAGPAVAAAAAVTLTLSGCAGWGGGGGSGGPDSINVLMVNNPQMVDLQKLTAEHFTAESGITVNFTTLPENDARDKISQEFSSQAGQYDVATLSNFEIPIYAKSGWVAPVDEYVAADPDFDQGDILPPMTTSLTVDGKLYGEPFYGESSFLMYRKDVLAAAGIEMPANPTWQEVADIAARVDGAEPGMAGICLRGQPGWGQVFGPLTTVVNTFGGTWFTEDWQAGVDSPEFREAVQFYVDLVRAHGEAGAPQAGFTECLNNMVQGGAAMWYDATSAAGSLEAADSPVKGLIGYAPAPVVRTERSGWLWTWSWGIEQASEKKDAAWEFISWASSKEYEELVGEELGWAQVPSGKRASTYANPDYLAESAAFAEPTLAAIQSADPNDPGAQPRPAPGIQFIGIPEFPDLGTQVSQDVSSAIAGRMTVDEALERGQELADDVASRYREGAAG</sequence>
<organism evidence="1 2">
    <name type="scientific">Goekera deserti</name>
    <dbReference type="NCBI Taxonomy" id="2497753"/>
    <lineage>
        <taxon>Bacteria</taxon>
        <taxon>Bacillati</taxon>
        <taxon>Actinomycetota</taxon>
        <taxon>Actinomycetes</taxon>
        <taxon>Geodermatophilales</taxon>
        <taxon>Geodermatophilaceae</taxon>
        <taxon>Goekera</taxon>
    </lineage>
</organism>
<dbReference type="Proteomes" id="UP000470470">
    <property type="component" value="Unassembled WGS sequence"/>
</dbReference>
<gene>
    <name evidence="1" type="ORF">G1H19_20420</name>
</gene>
<evidence type="ECO:0000313" key="1">
    <source>
        <dbReference type="EMBL" id="NEL56337.1"/>
    </source>
</evidence>
<keyword evidence="2" id="KW-1185">Reference proteome</keyword>